<evidence type="ECO:0008006" key="3">
    <source>
        <dbReference type="Google" id="ProtNLM"/>
    </source>
</evidence>
<protein>
    <recommendedName>
        <fullName evidence="3">Recombination activating protein 2</fullName>
    </recommendedName>
</protein>
<gene>
    <name evidence="1" type="ORF">UPYG_G00074330</name>
</gene>
<evidence type="ECO:0000313" key="1">
    <source>
        <dbReference type="EMBL" id="KAL1006602.1"/>
    </source>
</evidence>
<reference evidence="1 2" key="1">
    <citation type="submission" date="2024-06" db="EMBL/GenBank/DDBJ databases">
        <authorList>
            <person name="Pan Q."/>
            <person name="Wen M."/>
            <person name="Jouanno E."/>
            <person name="Zahm M."/>
            <person name="Klopp C."/>
            <person name="Cabau C."/>
            <person name="Louis A."/>
            <person name="Berthelot C."/>
            <person name="Parey E."/>
            <person name="Roest Crollius H."/>
            <person name="Montfort J."/>
            <person name="Robinson-Rechavi M."/>
            <person name="Bouchez O."/>
            <person name="Lampietro C."/>
            <person name="Lopez Roques C."/>
            <person name="Donnadieu C."/>
            <person name="Postlethwait J."/>
            <person name="Bobe J."/>
            <person name="Verreycken H."/>
            <person name="Guiguen Y."/>
        </authorList>
    </citation>
    <scope>NUCLEOTIDE SEQUENCE [LARGE SCALE GENOMIC DNA]</scope>
    <source>
        <strain evidence="1">Up_M1</strain>
        <tissue evidence="1">Testis</tissue>
    </source>
</reference>
<comment type="caution">
    <text evidence="1">The sequence shown here is derived from an EMBL/GenBank/DDBJ whole genome shotgun (WGS) entry which is preliminary data.</text>
</comment>
<dbReference type="EMBL" id="JAGEUA010000002">
    <property type="protein sequence ID" value="KAL1006602.1"/>
    <property type="molecule type" value="Genomic_DNA"/>
</dbReference>
<proteinExistence type="predicted"/>
<dbReference type="Proteomes" id="UP001557470">
    <property type="component" value="Unassembled WGS sequence"/>
</dbReference>
<sequence>MKSSYSSPASGSSLGSFYLFSPLLDCCLLTSINSLEIIPCRMQGPHSDTLHLSYPRLPSFSSCAGDSSVAYISKREGDIWRVMDEEFTPLDCLLHSANGTEFA</sequence>
<dbReference type="AlphaFoldDB" id="A0ABD0XFX3"/>
<organism evidence="1 2">
    <name type="scientific">Umbra pygmaea</name>
    <name type="common">Eastern mudminnow</name>
    <dbReference type="NCBI Taxonomy" id="75934"/>
    <lineage>
        <taxon>Eukaryota</taxon>
        <taxon>Metazoa</taxon>
        <taxon>Chordata</taxon>
        <taxon>Craniata</taxon>
        <taxon>Vertebrata</taxon>
        <taxon>Euteleostomi</taxon>
        <taxon>Actinopterygii</taxon>
        <taxon>Neopterygii</taxon>
        <taxon>Teleostei</taxon>
        <taxon>Protacanthopterygii</taxon>
        <taxon>Esociformes</taxon>
        <taxon>Umbridae</taxon>
        <taxon>Umbra</taxon>
    </lineage>
</organism>
<evidence type="ECO:0000313" key="2">
    <source>
        <dbReference type="Proteomes" id="UP001557470"/>
    </source>
</evidence>
<keyword evidence="2" id="KW-1185">Reference proteome</keyword>
<name>A0ABD0XFX3_UMBPY</name>
<accession>A0ABD0XFX3</accession>